<feature type="region of interest" description="Disordered" evidence="4">
    <location>
        <begin position="489"/>
        <end position="519"/>
    </location>
</feature>
<name>A0A0W0EZM1_MONRR</name>
<dbReference type="EMBL" id="LATX01002432">
    <property type="protein sequence ID" value="KTB29477.1"/>
    <property type="molecule type" value="Genomic_DNA"/>
</dbReference>
<sequence>MEVPASAPQIRSRITVVCAECKRLKLKCDRRTPCGSCQKRDTVSRCVYSPAAAEKVDLHSLNNRLIQVETMLAQITEGQFQPSYPCAPSTSMSSSSSVPPPPPPPPPGASVSSIHGSAPMSTNHTSLAIPLEELSATWLNELEPGVLRSSYSRKKRRATLAATAPRRGPVKSEPSPVHLRMTSRSDSAPVQSLLPPTSIYYIPEQPGQARSLGARVTPELLALLPPLSPHHGPGPPFKISPSQNGASSLFTYNAFGSLATSSEPLCGASIAGYGLRQLLLFAEEALGSTHPWLNWKTFRDKVEIFVSCLSEDGTRQKKEKHKTPREKEELARARQILGITPSSLVGKKDRSNRPSSSPSAAMRNGNPLLTPSSSYLNNDGLEGVTSGSKGKEKANDSRSHLETNLPFFAMICIAIAIGIGEAKHQQKWTFSSSPARDNDDRMQVDMSMEASSSQQSDAPKLGPRLDPAYWYHLSNQAILLWESDRTSTASSGITQDNAGDASDDMDVDHDSKPAFTSTKKTSSGLEMEIDMDRMSALLLQVTFLCHGGLRVEDSTDVEGSEGSETSGEEKAVNHDVVPLLMGKIVALARQMRLHVDPDEYRSEENASSVPTEGKRKDGKQKARETSLKDQGSSSNPFTLFDSEMRRRTWWFIMYYDLFVSDVSTLPPLIPEGSFSTKVPIANVDETAFSPDSIRIPAPPGGGADGKGWTRESMRGLEARCHLVQLVRNTKRKMNGPVVWHGSYHGSYSIEQAASMEQEVKAWLDNLPEYYKVDMKASIPSLSTLNSYPPAPPIAVIEDNGPSKSSPNATVDSELRTGGEDSVLVTQRCELAIIAHRLILRIYLPFLRRNATDAVPHQATLGSINAAHGVICACRLLWSIWEAERSRAGKPRTSLPPSSLLPASCDFYPFARTVFDAAVVCSHAVIKQALSIISKPALEDVDVGLGILKSVAGWVDNSEEEDSSWQQGTRCDRQGAAGSEYVVSPSEAVKIVEFLREKASGPLVTPSENVNGVNVEGTNGKSKAGNPHSHLGNVDLSSSSPGGEIQSPTLKRKHTDDDGEHDSRRRSPGAPLPNASQAVRDRVDSAYVYPSVPAEDSDNHSHRPTIYIPQNPNPYTMSNEPVYSAPPMDQVSYPAPPPPPPILPPSASRPSSQTSPAVSNDGSTSSKSSSDSKKSKKPPFGIRVRPPKDAFTVSKTSSIANTPQPSLTYDPKDEASPVSNAPSQLEAGYNSHQHDMRPFNPPIMSTSQEQHQQAYRSRTSSIAHATGMPKFEAMDYPLKPLPSTQDAQQPAVAHHQPTSHELYPSQDALQYTSLPLPPHTASEQAPHQQVYATNSPAKYDHPRETSTYPPTPTYNPPRKNSIDAYTTAESPYGTANTVSSGPLSTASSPYTTGTPPFGQTPSSHGASPQGYVSNSPVQNYYGHDSGTSYQPRYDSTGRDISRYITGGTPITQPHAPQPDHSGSEGYARENSDIYPISEGMVYDVKPSVETLNQQQYPLKHVQPVYHHAYTTPNPSSSESPAQALSAMPLTNSQSWPQPNVEGQYWANANGWGGS</sequence>
<evidence type="ECO:0000256" key="1">
    <source>
        <dbReference type="ARBA" id="ARBA00004123"/>
    </source>
</evidence>
<gene>
    <name evidence="6" type="ORF">WG66_17935</name>
</gene>
<keyword evidence="3" id="KW-0539">Nucleus</keyword>
<dbReference type="CDD" id="cd00067">
    <property type="entry name" value="GAL4"/>
    <property type="match status" value="1"/>
</dbReference>
<dbReference type="PROSITE" id="PS00463">
    <property type="entry name" value="ZN2_CY6_FUNGAL_1"/>
    <property type="match status" value="1"/>
</dbReference>
<dbReference type="PANTHER" id="PTHR31001:SF81">
    <property type="entry name" value="ZN(II)2CYS6 TRANSCRIPTION FACTOR"/>
    <property type="match status" value="1"/>
</dbReference>
<evidence type="ECO:0000313" key="6">
    <source>
        <dbReference type="EMBL" id="KTB29477.1"/>
    </source>
</evidence>
<comment type="subcellular location">
    <subcellularLocation>
        <location evidence="1">Nucleus</location>
    </subcellularLocation>
</comment>
<feature type="region of interest" description="Disordered" evidence="4">
    <location>
        <begin position="313"/>
        <end position="332"/>
    </location>
</feature>
<organism evidence="6 7">
    <name type="scientific">Moniliophthora roreri</name>
    <name type="common">Frosty pod rot fungus</name>
    <name type="synonym">Monilia roreri</name>
    <dbReference type="NCBI Taxonomy" id="221103"/>
    <lineage>
        <taxon>Eukaryota</taxon>
        <taxon>Fungi</taxon>
        <taxon>Dikarya</taxon>
        <taxon>Basidiomycota</taxon>
        <taxon>Agaricomycotina</taxon>
        <taxon>Agaricomycetes</taxon>
        <taxon>Agaricomycetidae</taxon>
        <taxon>Agaricales</taxon>
        <taxon>Marasmiineae</taxon>
        <taxon>Marasmiaceae</taxon>
        <taxon>Moniliophthora</taxon>
    </lineage>
</organism>
<comment type="caution">
    <text evidence="6">The sequence shown here is derived from an EMBL/GenBank/DDBJ whole genome shotgun (WGS) entry which is preliminary data.</text>
</comment>
<feature type="compositionally biased region" description="Polar residues" evidence="4">
    <location>
        <begin position="1510"/>
        <end position="1536"/>
    </location>
</feature>
<feature type="compositionally biased region" description="Polar residues" evidence="4">
    <location>
        <begin position="1242"/>
        <end position="1259"/>
    </location>
</feature>
<dbReference type="Pfam" id="PF04082">
    <property type="entry name" value="Fungal_trans"/>
    <property type="match status" value="1"/>
</dbReference>
<feature type="compositionally biased region" description="Polar residues" evidence="4">
    <location>
        <begin position="367"/>
        <end position="377"/>
    </location>
</feature>
<dbReference type="SUPFAM" id="SSF57701">
    <property type="entry name" value="Zn2/Cys6 DNA-binding domain"/>
    <property type="match status" value="1"/>
</dbReference>
<feature type="compositionally biased region" description="Low complexity" evidence="4">
    <location>
        <begin position="1007"/>
        <end position="1019"/>
    </location>
</feature>
<dbReference type="PROSITE" id="PS50048">
    <property type="entry name" value="ZN2_CY6_FUNGAL_2"/>
    <property type="match status" value="1"/>
</dbReference>
<feature type="compositionally biased region" description="Polar residues" evidence="4">
    <location>
        <begin position="1320"/>
        <end position="1335"/>
    </location>
</feature>
<dbReference type="Gene3D" id="4.10.240.10">
    <property type="entry name" value="Zn(2)-C6 fungal-type DNA-binding domain"/>
    <property type="match status" value="1"/>
</dbReference>
<dbReference type="PANTHER" id="PTHR31001">
    <property type="entry name" value="UNCHARACTERIZED TRANSCRIPTIONAL REGULATORY PROTEIN"/>
    <property type="match status" value="1"/>
</dbReference>
<feature type="compositionally biased region" description="Polar residues" evidence="4">
    <location>
        <begin position="628"/>
        <end position="637"/>
    </location>
</feature>
<feature type="compositionally biased region" description="Basic and acidic residues" evidence="4">
    <location>
        <begin position="612"/>
        <end position="627"/>
    </location>
</feature>
<feature type="region of interest" description="Disordered" evidence="4">
    <location>
        <begin position="83"/>
        <end position="123"/>
    </location>
</feature>
<keyword evidence="2" id="KW-0479">Metal-binding</keyword>
<feature type="compositionally biased region" description="Polar residues" evidence="4">
    <location>
        <begin position="1152"/>
        <end position="1161"/>
    </location>
</feature>
<evidence type="ECO:0000256" key="3">
    <source>
        <dbReference type="ARBA" id="ARBA00023242"/>
    </source>
</evidence>
<evidence type="ECO:0000256" key="2">
    <source>
        <dbReference type="ARBA" id="ARBA00022723"/>
    </source>
</evidence>
<feature type="region of interest" description="Disordered" evidence="4">
    <location>
        <begin position="598"/>
        <end position="638"/>
    </location>
</feature>
<feature type="compositionally biased region" description="Polar residues" evidence="4">
    <location>
        <begin position="1362"/>
        <end position="1417"/>
    </location>
</feature>
<dbReference type="InterPro" id="IPR036864">
    <property type="entry name" value="Zn2-C6_fun-type_DNA-bd_sf"/>
</dbReference>
<feature type="region of interest" description="Disordered" evidence="4">
    <location>
        <begin position="151"/>
        <end position="189"/>
    </location>
</feature>
<dbReference type="Pfam" id="PF00172">
    <property type="entry name" value="Zn_clus"/>
    <property type="match status" value="1"/>
</dbReference>
<dbReference type="GO" id="GO:0008270">
    <property type="term" value="F:zinc ion binding"/>
    <property type="evidence" value="ECO:0007669"/>
    <property type="project" value="InterPro"/>
</dbReference>
<feature type="compositionally biased region" description="Pro residues" evidence="4">
    <location>
        <begin position="98"/>
        <end position="108"/>
    </location>
</feature>
<protein>
    <recommendedName>
        <fullName evidence="5">Zn(2)-C6 fungal-type domain-containing protein</fullName>
    </recommendedName>
</protein>
<dbReference type="CDD" id="cd12148">
    <property type="entry name" value="fungal_TF_MHR"/>
    <property type="match status" value="1"/>
</dbReference>
<dbReference type="SMART" id="SM00066">
    <property type="entry name" value="GAL4"/>
    <property type="match status" value="1"/>
</dbReference>
<feature type="compositionally biased region" description="Low complexity" evidence="4">
    <location>
        <begin position="83"/>
        <end position="97"/>
    </location>
</feature>
<feature type="compositionally biased region" description="Low complexity" evidence="4">
    <location>
        <begin position="353"/>
        <end position="364"/>
    </location>
</feature>
<feature type="region of interest" description="Disordered" evidence="4">
    <location>
        <begin position="1272"/>
        <end position="1468"/>
    </location>
</feature>
<feature type="compositionally biased region" description="Pro residues" evidence="4">
    <location>
        <begin position="1133"/>
        <end position="1143"/>
    </location>
</feature>
<feature type="compositionally biased region" description="Polar residues" evidence="4">
    <location>
        <begin position="1034"/>
        <end position="1048"/>
    </location>
</feature>
<feature type="compositionally biased region" description="Polar residues" evidence="4">
    <location>
        <begin position="1192"/>
        <end position="1206"/>
    </location>
</feature>
<reference evidence="6 7" key="1">
    <citation type="submission" date="2015-12" db="EMBL/GenBank/DDBJ databases">
        <title>Draft genome sequence of Moniliophthora roreri, the causal agent of frosty pod rot of cacao.</title>
        <authorList>
            <person name="Aime M.C."/>
            <person name="Diaz-Valderrama J.R."/>
            <person name="Kijpornyongpan T."/>
            <person name="Phillips-Mora W."/>
        </authorList>
    </citation>
    <scope>NUCLEOTIDE SEQUENCE [LARGE SCALE GENOMIC DNA]</scope>
    <source>
        <strain evidence="6 7">MCA 2952</strain>
    </source>
</reference>
<dbReference type="InterPro" id="IPR050613">
    <property type="entry name" value="Sec_Metabolite_Reg"/>
</dbReference>
<feature type="region of interest" description="Disordered" evidence="4">
    <location>
        <begin position="1001"/>
        <end position="1259"/>
    </location>
</feature>
<feature type="region of interest" description="Disordered" evidence="4">
    <location>
        <begin position="1510"/>
        <end position="1539"/>
    </location>
</feature>
<evidence type="ECO:0000256" key="4">
    <source>
        <dbReference type="SAM" id="MobiDB-lite"/>
    </source>
</evidence>
<proteinExistence type="predicted"/>
<dbReference type="eggNOG" id="ENOG502ST3H">
    <property type="taxonomic scope" value="Eukaryota"/>
</dbReference>
<dbReference type="InterPro" id="IPR001138">
    <property type="entry name" value="Zn2Cys6_DnaBD"/>
</dbReference>
<feature type="region of interest" description="Disordered" evidence="4">
    <location>
        <begin position="342"/>
        <end position="397"/>
    </location>
</feature>
<dbReference type="GO" id="GO:0005634">
    <property type="term" value="C:nucleus"/>
    <property type="evidence" value="ECO:0007669"/>
    <property type="project" value="UniProtKB-SubCell"/>
</dbReference>
<feature type="region of interest" description="Disordered" evidence="4">
    <location>
        <begin position="957"/>
        <end position="978"/>
    </location>
</feature>
<evidence type="ECO:0000259" key="5">
    <source>
        <dbReference type="PROSITE" id="PS50048"/>
    </source>
</evidence>
<accession>A0A0W0EZM1</accession>
<dbReference type="GO" id="GO:0000981">
    <property type="term" value="F:DNA-binding transcription factor activity, RNA polymerase II-specific"/>
    <property type="evidence" value="ECO:0007669"/>
    <property type="project" value="InterPro"/>
</dbReference>
<evidence type="ECO:0000313" key="7">
    <source>
        <dbReference type="Proteomes" id="UP000054988"/>
    </source>
</evidence>
<feature type="region of interest" description="Disordered" evidence="4">
    <location>
        <begin position="553"/>
        <end position="572"/>
    </location>
</feature>
<feature type="compositionally biased region" description="Polar residues" evidence="4">
    <location>
        <begin position="1107"/>
        <end position="1120"/>
    </location>
</feature>
<dbReference type="InterPro" id="IPR007219">
    <property type="entry name" value="XnlR_reg_dom"/>
</dbReference>
<feature type="domain" description="Zn(2)-C6 fungal-type" evidence="5">
    <location>
        <begin position="17"/>
        <end position="48"/>
    </location>
</feature>
<dbReference type="Proteomes" id="UP000054988">
    <property type="component" value="Unassembled WGS sequence"/>
</dbReference>